<keyword evidence="3" id="KW-1185">Reference proteome</keyword>
<dbReference type="Pfam" id="PF01738">
    <property type="entry name" value="DLH"/>
    <property type="match status" value="1"/>
</dbReference>
<gene>
    <name evidence="2" type="ORF">ACFPZ3_03600</name>
</gene>
<evidence type="ECO:0000313" key="3">
    <source>
        <dbReference type="Proteomes" id="UP001596058"/>
    </source>
</evidence>
<evidence type="ECO:0000259" key="1">
    <source>
        <dbReference type="Pfam" id="PF01738"/>
    </source>
</evidence>
<comment type="caution">
    <text evidence="2">The sequence shown here is derived from an EMBL/GenBank/DDBJ whole genome shotgun (WGS) entry which is preliminary data.</text>
</comment>
<dbReference type="PANTHER" id="PTHR46623:SF6">
    <property type="entry name" value="ALPHA_BETA-HYDROLASES SUPERFAMILY PROTEIN"/>
    <property type="match status" value="1"/>
</dbReference>
<dbReference type="RefSeq" id="WP_379512483.1">
    <property type="nucleotide sequence ID" value="NZ_JBHSPA010000006.1"/>
</dbReference>
<dbReference type="InterPro" id="IPR002925">
    <property type="entry name" value="Dienelactn_hydro"/>
</dbReference>
<dbReference type="PANTHER" id="PTHR46623">
    <property type="entry name" value="CARBOXYMETHYLENEBUTENOLIDASE-RELATED"/>
    <property type="match status" value="1"/>
</dbReference>
<dbReference type="EC" id="3.1.-.-" evidence="2"/>
<accession>A0ABW1CB66</accession>
<feature type="domain" description="Dienelactone hydrolase" evidence="1">
    <location>
        <begin position="16"/>
        <end position="230"/>
    </location>
</feature>
<keyword evidence="2" id="KW-0378">Hydrolase</keyword>
<dbReference type="InterPro" id="IPR029058">
    <property type="entry name" value="AB_hydrolase_fold"/>
</dbReference>
<dbReference type="SUPFAM" id="SSF53474">
    <property type="entry name" value="alpha/beta-Hydrolases"/>
    <property type="match status" value="1"/>
</dbReference>
<dbReference type="EMBL" id="JBHSPA010000006">
    <property type="protein sequence ID" value="MFC5822935.1"/>
    <property type="molecule type" value="Genomic_DNA"/>
</dbReference>
<dbReference type="InterPro" id="IPR051049">
    <property type="entry name" value="Dienelactone_hydrolase-like"/>
</dbReference>
<dbReference type="Gene3D" id="3.40.50.1820">
    <property type="entry name" value="alpha/beta hydrolase"/>
    <property type="match status" value="1"/>
</dbReference>
<reference evidence="3" key="1">
    <citation type="journal article" date="2019" name="Int. J. Syst. Evol. Microbiol.">
        <title>The Global Catalogue of Microorganisms (GCM) 10K type strain sequencing project: providing services to taxonomists for standard genome sequencing and annotation.</title>
        <authorList>
            <consortium name="The Broad Institute Genomics Platform"/>
            <consortium name="The Broad Institute Genome Sequencing Center for Infectious Disease"/>
            <person name="Wu L."/>
            <person name="Ma J."/>
        </authorList>
    </citation>
    <scope>NUCLEOTIDE SEQUENCE [LARGE SCALE GENOMIC DNA]</scope>
    <source>
        <strain evidence="3">CCUG 53903</strain>
    </source>
</reference>
<name>A0ABW1CB66_9ACTN</name>
<proteinExistence type="predicted"/>
<organism evidence="2 3">
    <name type="scientific">Nonomuraea insulae</name>
    <dbReference type="NCBI Taxonomy" id="1616787"/>
    <lineage>
        <taxon>Bacteria</taxon>
        <taxon>Bacillati</taxon>
        <taxon>Actinomycetota</taxon>
        <taxon>Actinomycetes</taxon>
        <taxon>Streptosporangiales</taxon>
        <taxon>Streptosporangiaceae</taxon>
        <taxon>Nonomuraea</taxon>
    </lineage>
</organism>
<dbReference type="GO" id="GO:0016787">
    <property type="term" value="F:hydrolase activity"/>
    <property type="evidence" value="ECO:0007669"/>
    <property type="project" value="UniProtKB-KW"/>
</dbReference>
<protein>
    <submittedName>
        <fullName evidence="2">Dienelactone hydrolase family protein</fullName>
        <ecNumber evidence="2">3.1.-.-</ecNumber>
    </submittedName>
</protein>
<sequence>MQNRTDRIAAHDGSFDVQLWFPDAATGPGILVVQEIYGISSYIEKVAIDLASRGYVVAAPDLFWRLQPHWRGEHTPEGTAASIELASGFDLAQGVADCALTVAHLESLPEVSGGVGAVGFCLGGSVDYMLATQIELGAVVSLYGSAVPEATGLMDRIQAPLLLVFGGSDPYITRDRVAVVERAAEGRPNVVMHVEEEAGHAFTNSEAPMFYQPEAAERTWRVALDFLNDHLPVRPDLSR</sequence>
<dbReference type="Proteomes" id="UP001596058">
    <property type="component" value="Unassembled WGS sequence"/>
</dbReference>
<evidence type="ECO:0000313" key="2">
    <source>
        <dbReference type="EMBL" id="MFC5822935.1"/>
    </source>
</evidence>